<dbReference type="RefSeq" id="WP_116978932.1">
    <property type="nucleotide sequence ID" value="NZ_QPMM01000020.1"/>
</dbReference>
<dbReference type="Proteomes" id="UP000260644">
    <property type="component" value="Unassembled WGS sequence"/>
</dbReference>
<dbReference type="EMBL" id="QPMM01000020">
    <property type="protein sequence ID" value="RFS18695.1"/>
    <property type="molecule type" value="Genomic_DNA"/>
</dbReference>
<accession>A0A3E1Y1Y3</accession>
<name>A0A3E1Y1Y3_9BACT</name>
<keyword evidence="2" id="KW-1185">Reference proteome</keyword>
<dbReference type="AlphaFoldDB" id="A0A3E1Y1Y3"/>
<gene>
    <name evidence="1" type="ORF">DVR12_26995</name>
</gene>
<evidence type="ECO:0000313" key="1">
    <source>
        <dbReference type="EMBL" id="RFS18695.1"/>
    </source>
</evidence>
<comment type="caution">
    <text evidence="1">The sequence shown here is derived from an EMBL/GenBank/DDBJ whole genome shotgun (WGS) entry which is preliminary data.</text>
</comment>
<proteinExistence type="predicted"/>
<reference evidence="1 2" key="1">
    <citation type="submission" date="2018-07" db="EMBL/GenBank/DDBJ databases">
        <title>Chitinophaga K2CV101002-2 sp. nov., isolated from a monsoon evergreen broad-leaved forest soil.</title>
        <authorList>
            <person name="Lv Y."/>
        </authorList>
    </citation>
    <scope>NUCLEOTIDE SEQUENCE [LARGE SCALE GENOMIC DNA]</scope>
    <source>
        <strain evidence="1 2">GDMCC 1.1288</strain>
    </source>
</reference>
<evidence type="ECO:0000313" key="2">
    <source>
        <dbReference type="Proteomes" id="UP000260644"/>
    </source>
</evidence>
<protein>
    <submittedName>
        <fullName evidence="1">Uncharacterized protein</fullName>
    </submittedName>
</protein>
<organism evidence="1 2">
    <name type="scientific">Chitinophaga silvatica</name>
    <dbReference type="NCBI Taxonomy" id="2282649"/>
    <lineage>
        <taxon>Bacteria</taxon>
        <taxon>Pseudomonadati</taxon>
        <taxon>Bacteroidota</taxon>
        <taxon>Chitinophagia</taxon>
        <taxon>Chitinophagales</taxon>
        <taxon>Chitinophagaceae</taxon>
        <taxon>Chitinophaga</taxon>
    </lineage>
</organism>
<sequence length="153" mass="18274">MILLNFFKTIFKKSKVRKELNTKWLDRLPCQLIDNVLKEYTEYSMEDVLEGRMAVLGNYSNERFKHCINLIETGELQLKDYINEPLSYNRDHIMLISIKLKSNNYIFVVTIYRYEYLVRGEYVKLFHLSKKQERMALDLATVVGVLNCDYKLD</sequence>